<name>A0A850Q804_9RHOB</name>
<evidence type="ECO:0000256" key="1">
    <source>
        <dbReference type="PROSITE-ProRule" id="PRU00284"/>
    </source>
</evidence>
<dbReference type="Gene3D" id="3.30.450.20">
    <property type="entry name" value="PAS domain"/>
    <property type="match status" value="5"/>
</dbReference>
<feature type="domain" description="PAC" evidence="4">
    <location>
        <begin position="438"/>
        <end position="490"/>
    </location>
</feature>
<feature type="domain" description="PAS" evidence="3">
    <location>
        <begin position="623"/>
        <end position="653"/>
    </location>
</feature>
<dbReference type="SMART" id="SM00283">
    <property type="entry name" value="MA"/>
    <property type="match status" value="1"/>
</dbReference>
<feature type="domain" description="Methyl-accepting transducer" evidence="2">
    <location>
        <begin position="740"/>
        <end position="920"/>
    </location>
</feature>
<dbReference type="InterPro" id="IPR004090">
    <property type="entry name" value="Chemotax_Me-accpt_rcpt"/>
</dbReference>
<dbReference type="PROSITE" id="PS50112">
    <property type="entry name" value="PAS"/>
    <property type="match status" value="4"/>
</dbReference>
<dbReference type="Pfam" id="PF13426">
    <property type="entry name" value="PAS_9"/>
    <property type="match status" value="1"/>
</dbReference>
<dbReference type="Proteomes" id="UP000592216">
    <property type="component" value="Unassembled WGS sequence"/>
</dbReference>
<dbReference type="GO" id="GO:0006935">
    <property type="term" value="P:chemotaxis"/>
    <property type="evidence" value="ECO:0007669"/>
    <property type="project" value="InterPro"/>
</dbReference>
<dbReference type="GO" id="GO:0016020">
    <property type="term" value="C:membrane"/>
    <property type="evidence" value="ECO:0007669"/>
    <property type="project" value="InterPro"/>
</dbReference>
<dbReference type="Pfam" id="PF00015">
    <property type="entry name" value="MCPsignal"/>
    <property type="match status" value="1"/>
</dbReference>
<dbReference type="GO" id="GO:0004888">
    <property type="term" value="F:transmembrane signaling receptor activity"/>
    <property type="evidence" value="ECO:0007669"/>
    <property type="project" value="InterPro"/>
</dbReference>
<dbReference type="PANTHER" id="PTHR24422">
    <property type="entry name" value="CHEMOTAXIS PROTEIN METHYLTRANSFERASE"/>
    <property type="match status" value="1"/>
</dbReference>
<dbReference type="InterPro" id="IPR000700">
    <property type="entry name" value="PAS-assoc_C"/>
</dbReference>
<organism evidence="5 6">
    <name type="scientific">Donghicola mangrovi</name>
    <dbReference type="NCBI Taxonomy" id="2729614"/>
    <lineage>
        <taxon>Bacteria</taxon>
        <taxon>Pseudomonadati</taxon>
        <taxon>Pseudomonadota</taxon>
        <taxon>Alphaproteobacteria</taxon>
        <taxon>Rhodobacterales</taxon>
        <taxon>Roseobacteraceae</taxon>
        <taxon>Donghicola</taxon>
    </lineage>
</organism>
<dbReference type="SMART" id="SM00086">
    <property type="entry name" value="PAC"/>
    <property type="match status" value="5"/>
</dbReference>
<dbReference type="InterPro" id="IPR050903">
    <property type="entry name" value="Bact_Chemotaxis_MeTrfase"/>
</dbReference>
<gene>
    <name evidence="5" type="ORF">HJ536_16935</name>
</gene>
<evidence type="ECO:0000259" key="4">
    <source>
        <dbReference type="PROSITE" id="PS50113"/>
    </source>
</evidence>
<protein>
    <submittedName>
        <fullName evidence="5">PAS domain S-box protein</fullName>
    </submittedName>
</protein>
<feature type="domain" description="PAS" evidence="3">
    <location>
        <begin position="135"/>
        <end position="165"/>
    </location>
</feature>
<dbReference type="InterPro" id="IPR035965">
    <property type="entry name" value="PAS-like_dom_sf"/>
</dbReference>
<keyword evidence="1" id="KW-0807">Transducer</keyword>
<feature type="domain" description="PAC" evidence="4">
    <location>
        <begin position="316"/>
        <end position="368"/>
    </location>
</feature>
<evidence type="ECO:0000259" key="2">
    <source>
        <dbReference type="PROSITE" id="PS50111"/>
    </source>
</evidence>
<dbReference type="GO" id="GO:0007165">
    <property type="term" value="P:signal transduction"/>
    <property type="evidence" value="ECO:0007669"/>
    <property type="project" value="UniProtKB-KW"/>
</dbReference>
<dbReference type="SUPFAM" id="SSF58104">
    <property type="entry name" value="Methyl-accepting chemotaxis protein (MCP) signaling domain"/>
    <property type="match status" value="1"/>
</dbReference>
<dbReference type="Pfam" id="PF08448">
    <property type="entry name" value="PAS_4"/>
    <property type="match status" value="1"/>
</dbReference>
<dbReference type="PANTHER" id="PTHR24422:SF10">
    <property type="entry name" value="CHEMOTAXIS PROTEIN METHYLTRANSFERASE 2"/>
    <property type="match status" value="1"/>
</dbReference>
<evidence type="ECO:0000313" key="5">
    <source>
        <dbReference type="EMBL" id="NVO25044.1"/>
    </source>
</evidence>
<feature type="domain" description="PAC" evidence="4">
    <location>
        <begin position="680"/>
        <end position="734"/>
    </location>
</feature>
<reference evidence="5 6" key="1">
    <citation type="submission" date="2020-04" db="EMBL/GenBank/DDBJ databases">
        <title>Donghicola sp., a member of the Rhodobacteraceae family isolated from mangrove forest in Thailand.</title>
        <authorList>
            <person name="Charoenyingcharoen P."/>
            <person name="Yukphan P."/>
        </authorList>
    </citation>
    <scope>NUCLEOTIDE SEQUENCE [LARGE SCALE GENOMIC DNA]</scope>
    <source>
        <strain evidence="5 6">B5-SW-15</strain>
    </source>
</reference>
<proteinExistence type="predicted"/>
<dbReference type="InterPro" id="IPR013656">
    <property type="entry name" value="PAS_4"/>
</dbReference>
<evidence type="ECO:0000313" key="6">
    <source>
        <dbReference type="Proteomes" id="UP000592216"/>
    </source>
</evidence>
<dbReference type="PROSITE" id="PS50113">
    <property type="entry name" value="PAC"/>
    <property type="match status" value="5"/>
</dbReference>
<feature type="domain" description="PAC" evidence="4">
    <location>
        <begin position="194"/>
        <end position="246"/>
    </location>
</feature>
<comment type="caution">
    <text evidence="5">The sequence shown here is derived from an EMBL/GenBank/DDBJ whole genome shotgun (WGS) entry which is preliminary data.</text>
</comment>
<accession>A0A850Q804</accession>
<evidence type="ECO:0000259" key="3">
    <source>
        <dbReference type="PROSITE" id="PS50112"/>
    </source>
</evidence>
<dbReference type="EMBL" id="JABCJE010000011">
    <property type="protein sequence ID" value="NVO25044.1"/>
    <property type="molecule type" value="Genomic_DNA"/>
</dbReference>
<feature type="domain" description="PAS" evidence="3">
    <location>
        <begin position="501"/>
        <end position="531"/>
    </location>
</feature>
<dbReference type="RefSeq" id="WP_177158637.1">
    <property type="nucleotide sequence ID" value="NZ_JABCJE010000011.1"/>
</dbReference>
<dbReference type="NCBIfam" id="TIGR00229">
    <property type="entry name" value="sensory_box"/>
    <property type="match status" value="5"/>
</dbReference>
<dbReference type="InterPro" id="IPR001610">
    <property type="entry name" value="PAC"/>
</dbReference>
<dbReference type="AlphaFoldDB" id="A0A850Q804"/>
<dbReference type="CDD" id="cd00130">
    <property type="entry name" value="PAS"/>
    <property type="match status" value="5"/>
</dbReference>
<feature type="domain" description="PAS" evidence="3">
    <location>
        <begin position="257"/>
        <end position="287"/>
    </location>
</feature>
<dbReference type="InterPro" id="IPR000014">
    <property type="entry name" value="PAS"/>
</dbReference>
<dbReference type="InterPro" id="IPR004089">
    <property type="entry name" value="MCPsignal_dom"/>
</dbReference>
<dbReference type="PRINTS" id="PR00260">
    <property type="entry name" value="CHEMTRNSDUCR"/>
</dbReference>
<dbReference type="SMART" id="SM00091">
    <property type="entry name" value="PAS"/>
    <property type="match status" value="5"/>
</dbReference>
<dbReference type="Pfam" id="PF08447">
    <property type="entry name" value="PAS_3"/>
    <property type="match status" value="3"/>
</dbReference>
<dbReference type="Gene3D" id="1.10.287.950">
    <property type="entry name" value="Methyl-accepting chemotaxis protein"/>
    <property type="match status" value="1"/>
</dbReference>
<dbReference type="PROSITE" id="PS50111">
    <property type="entry name" value="CHEMOTAXIS_TRANSDUC_2"/>
    <property type="match status" value="1"/>
</dbReference>
<dbReference type="SUPFAM" id="SSF55785">
    <property type="entry name" value="PYP-like sensor domain (PAS domain)"/>
    <property type="match status" value="5"/>
</dbReference>
<dbReference type="InterPro" id="IPR013655">
    <property type="entry name" value="PAS_fold_3"/>
</dbReference>
<sequence>MAGELSTHLHGAASELMMQACLVMQVRAKDGVIIAANDVAEKSLAPGALDLTGATISSFVREGAYLESAIRKAMTDGGHKQLHVHLKEDDQGVTFHVIAGKGTLNDDTMMLLGSLVPQDTDLVGQISAIHRAQAVIEFDLEGRVTHANENFLKLMNYSLEDVVGRPHRMFCQKSFVESAEYNELWETLRKGEVRDGEFERLTRTGRSVWIRANYNPIVGPDGKVAKIVKYAMDVTAVKENAAENAGRLKALSKAMAVIEFELNGTIIGANSNFCQLMGYRKEEIVGKHHKIFIDEVERESPAYKAFWQKLGRGEYDAGEYKRYTKDGEMVWIQASYNPILGPDGTVVKVIKVALDVTETKKQTNELEGVLGAVQKHHMMIEYAPDGRILKANGKFFELTGYTRGDLSDLSAASLWSPEGTQTLSYNRFWNEVSSGRPTSGEYRKYGLNGEDFFVQSTFAPVHDLNGRVQKIVEVAQDITTNRMRNADFEGKVRAIDRAQGVIEFDMEGVIITANKNFLTLMGYQPEEVIGKHHRMFVTPQVADSSAYAEFWAKLGRGEYDRGEYVRQAKNGREVFISATYNPIFDIDGHPIKVVKFATDVTARRKRNAEFESKFDAIDRSQSVVEFDLEGNILRANENFLRVCGYSLREIQGQHHSMFCSPDYIRSNHYREFWIALAKGENRSGRFHRIGKFGRDVWIQATYSRLIDAHGQTIGVIKYAHDITEQVMLEEAIKDKTRAMTQSVARLAGSIEAINSSTTSALAQSKNTKQSASAGNDALDNAIQSIELIAKSSTEIGDMVRVIGDIANQTNLLAFNAAIEAARAGEYGVGFSVVAEEVRKLAERSSNAAMEITKLISESASRVTLGTERSQSARQAFGSIVNAVDDTAKSITTISDLARDQDNVSREVVALIEALSSITAK</sequence>
<dbReference type="CDD" id="cd11386">
    <property type="entry name" value="MCP_signal"/>
    <property type="match status" value="1"/>
</dbReference>
<feature type="domain" description="PAC" evidence="4">
    <location>
        <begin position="560"/>
        <end position="612"/>
    </location>
</feature>